<gene>
    <name evidence="10" type="ORF">VIBC2010_12389</name>
</gene>
<dbReference type="Proteomes" id="UP000002943">
    <property type="component" value="Unassembled WGS sequence"/>
</dbReference>
<keyword evidence="6" id="KW-0029">Amino-acid transport</keyword>
<evidence type="ECO:0000256" key="2">
    <source>
        <dbReference type="ARBA" id="ARBA00022448"/>
    </source>
</evidence>
<keyword evidence="5 9" id="KW-0812">Transmembrane</keyword>
<feature type="transmembrane region" description="Helical" evidence="9">
    <location>
        <begin position="359"/>
        <end position="380"/>
    </location>
</feature>
<dbReference type="PRINTS" id="PR00166">
    <property type="entry name" value="AROAAPRMEASE"/>
</dbReference>
<keyword evidence="7 9" id="KW-1133">Transmembrane helix</keyword>
<dbReference type="Gene3D" id="1.20.1740.10">
    <property type="entry name" value="Amino acid/polyamine transporter I"/>
    <property type="match status" value="1"/>
</dbReference>
<accession>E3BL21</accession>
<dbReference type="Pfam" id="PF03222">
    <property type="entry name" value="Trp_Tyr_perm"/>
    <property type="match status" value="1"/>
</dbReference>
<keyword evidence="3" id="KW-1003">Cell membrane</keyword>
<keyword evidence="8 9" id="KW-0472">Membrane</keyword>
<dbReference type="RefSeq" id="WP_009601752.1">
    <property type="nucleotide sequence ID" value="NZ_AEIU01000075.1"/>
</dbReference>
<sequence length="390" mass="41848">MNTKLLGSALIISGTALGAGMLAIPMVLAQFGLVYGTLLMALIWFGTTYSALLLLEATIKSDGGLSLNSIARRALGKGGQAVTNLLLYALLICLLMAYILGAADILSQMLEEVGLFVTPIQSQTIFTLLTGAVVACGTNVVDKLNRLLFFVMIMSLVATLLALFPTLSLQHLASIQSDDISGLVKTSTVLFTSFGFMVVIPSLVSYNQEATDKQLRNMVVLGSTIPLLCYLCWLLAVVGNLPNDEIKQFNNVSELMASFERGAPWISSILSLFTGLALLTSFFGVAMSLFHQNSDALKQNRGVTYIFTFILPLMGAILAADKFLSVLAYAGIILVFLAVFIPAAMVYTLRTAAAFPERYTVGGGSIMLFFTLIFGAFLLVPQLPDLIPGF</sequence>
<dbReference type="AlphaFoldDB" id="E3BL21"/>
<evidence type="ECO:0000256" key="1">
    <source>
        <dbReference type="ARBA" id="ARBA00004429"/>
    </source>
</evidence>
<evidence type="ECO:0000256" key="5">
    <source>
        <dbReference type="ARBA" id="ARBA00022692"/>
    </source>
</evidence>
<keyword evidence="11" id="KW-1185">Reference proteome</keyword>
<evidence type="ECO:0000256" key="4">
    <source>
        <dbReference type="ARBA" id="ARBA00022519"/>
    </source>
</evidence>
<feature type="transmembrane region" description="Helical" evidence="9">
    <location>
        <begin position="326"/>
        <end position="347"/>
    </location>
</feature>
<dbReference type="GO" id="GO:0005886">
    <property type="term" value="C:plasma membrane"/>
    <property type="evidence" value="ECO:0007669"/>
    <property type="project" value="UniProtKB-SubCell"/>
</dbReference>
<dbReference type="GO" id="GO:0003333">
    <property type="term" value="P:amino acid transmembrane transport"/>
    <property type="evidence" value="ECO:0007669"/>
    <property type="project" value="InterPro"/>
</dbReference>
<keyword evidence="2" id="KW-0813">Transport</keyword>
<evidence type="ECO:0000256" key="6">
    <source>
        <dbReference type="ARBA" id="ARBA00022970"/>
    </source>
</evidence>
<feature type="transmembrane region" description="Helical" evidence="9">
    <location>
        <begin position="80"/>
        <end position="100"/>
    </location>
</feature>
<dbReference type="PANTHER" id="PTHR46997:SF2">
    <property type="entry name" value="TYROSINE-SPECIFIC TRANSPORT SYSTEM"/>
    <property type="match status" value="1"/>
</dbReference>
<feature type="transmembrane region" description="Helical" evidence="9">
    <location>
        <begin position="218"/>
        <end position="242"/>
    </location>
</feature>
<dbReference type="GO" id="GO:0015173">
    <property type="term" value="F:aromatic amino acid transmembrane transporter activity"/>
    <property type="evidence" value="ECO:0007669"/>
    <property type="project" value="InterPro"/>
</dbReference>
<protein>
    <submittedName>
        <fullName evidence="10">Tyrosine-specific transport protein</fullName>
    </submittedName>
</protein>
<evidence type="ECO:0000256" key="7">
    <source>
        <dbReference type="ARBA" id="ARBA00022989"/>
    </source>
</evidence>
<proteinExistence type="predicted"/>
<evidence type="ECO:0000313" key="10">
    <source>
        <dbReference type="EMBL" id="EFP96365.1"/>
    </source>
</evidence>
<evidence type="ECO:0000256" key="9">
    <source>
        <dbReference type="SAM" id="Phobius"/>
    </source>
</evidence>
<evidence type="ECO:0000313" key="11">
    <source>
        <dbReference type="Proteomes" id="UP000002943"/>
    </source>
</evidence>
<reference evidence="10 11" key="1">
    <citation type="journal article" date="2012" name="Int. J. Syst. Evol. Microbiol.">
        <title>Vibrio caribbeanicus sp. nov., isolated from the marine sponge Scleritoderma cyanea.</title>
        <authorList>
            <person name="Hoffmann M."/>
            <person name="Monday S.R."/>
            <person name="Allard M.W."/>
            <person name="Strain E.A."/>
            <person name="Whittaker P."/>
            <person name="Naum M."/>
            <person name="McCarthy P.J."/>
            <person name="Lopez J.V."/>
            <person name="Fischer M."/>
            <person name="Brown E.W."/>
        </authorList>
    </citation>
    <scope>NUCLEOTIDE SEQUENCE [LARGE SCALE GENOMIC DNA]</scope>
    <source>
        <strain evidence="10 11">ATCC BAA-2122</strain>
    </source>
</reference>
<name>E3BL21_9VIBR</name>
<dbReference type="eggNOG" id="COG0814">
    <property type="taxonomic scope" value="Bacteria"/>
</dbReference>
<dbReference type="STRING" id="796620.VIBC2010_12389"/>
<keyword evidence="4" id="KW-0997">Cell inner membrane</keyword>
<comment type="caution">
    <text evidence="10">The sequence shown here is derived from an EMBL/GenBank/DDBJ whole genome shotgun (WGS) entry which is preliminary data.</text>
</comment>
<dbReference type="PANTHER" id="PTHR46997">
    <property type="entry name" value="LOW AFFINITY TRYPTOPHAN PERMEASE-RELATED"/>
    <property type="match status" value="1"/>
</dbReference>
<dbReference type="EMBL" id="AEIU01000075">
    <property type="protein sequence ID" value="EFP96365.1"/>
    <property type="molecule type" value="Genomic_DNA"/>
</dbReference>
<feature type="transmembrane region" description="Helical" evidence="9">
    <location>
        <begin position="187"/>
        <end position="206"/>
    </location>
</feature>
<evidence type="ECO:0000256" key="8">
    <source>
        <dbReference type="ARBA" id="ARBA00023136"/>
    </source>
</evidence>
<dbReference type="InterPro" id="IPR013059">
    <property type="entry name" value="Trp_tyr_transpt"/>
</dbReference>
<feature type="transmembrane region" description="Helical" evidence="9">
    <location>
        <begin position="302"/>
        <end position="320"/>
    </location>
</feature>
<comment type="subcellular location">
    <subcellularLocation>
        <location evidence="1">Cell inner membrane</location>
        <topology evidence="1">Multi-pass membrane protein</topology>
    </subcellularLocation>
</comment>
<feature type="transmembrane region" description="Helical" evidence="9">
    <location>
        <begin position="120"/>
        <end position="140"/>
    </location>
</feature>
<feature type="transmembrane region" description="Helical" evidence="9">
    <location>
        <begin position="147"/>
        <end position="167"/>
    </location>
</feature>
<organism evidence="10 11">
    <name type="scientific">Vibrio caribbeanicus ATCC BAA-2122</name>
    <dbReference type="NCBI Taxonomy" id="796620"/>
    <lineage>
        <taxon>Bacteria</taxon>
        <taxon>Pseudomonadati</taxon>
        <taxon>Pseudomonadota</taxon>
        <taxon>Gammaproteobacteria</taxon>
        <taxon>Vibrionales</taxon>
        <taxon>Vibrionaceae</taxon>
        <taxon>Vibrio</taxon>
    </lineage>
</organism>
<feature type="transmembrane region" description="Helical" evidence="9">
    <location>
        <begin position="39"/>
        <end position="59"/>
    </location>
</feature>
<dbReference type="InterPro" id="IPR018227">
    <property type="entry name" value="Amino_acid_transport_2"/>
</dbReference>
<evidence type="ECO:0000256" key="3">
    <source>
        <dbReference type="ARBA" id="ARBA00022475"/>
    </source>
</evidence>
<dbReference type="OrthoDB" id="18749at2"/>
<feature type="transmembrane region" description="Helical" evidence="9">
    <location>
        <begin position="262"/>
        <end position="290"/>
    </location>
</feature>